<reference evidence="4" key="1">
    <citation type="submission" date="2022-11" db="UniProtKB">
        <authorList>
            <consortium name="WormBaseParasite"/>
        </authorList>
    </citation>
    <scope>IDENTIFICATION</scope>
</reference>
<name>A0A915EC25_9BILA</name>
<feature type="compositionally biased region" description="Polar residues" evidence="1">
    <location>
        <begin position="230"/>
        <end position="284"/>
    </location>
</feature>
<protein>
    <submittedName>
        <fullName evidence="4">Uncharacterized protein</fullName>
    </submittedName>
</protein>
<keyword evidence="2" id="KW-0812">Transmembrane</keyword>
<feature type="compositionally biased region" description="Polar residues" evidence="1">
    <location>
        <begin position="106"/>
        <end position="167"/>
    </location>
</feature>
<accession>A0A915EC25</accession>
<feature type="compositionally biased region" description="Polar residues" evidence="1">
    <location>
        <begin position="291"/>
        <end position="320"/>
    </location>
</feature>
<evidence type="ECO:0000313" key="3">
    <source>
        <dbReference type="Proteomes" id="UP000887574"/>
    </source>
</evidence>
<organism evidence="3 4">
    <name type="scientific">Ditylenchus dipsaci</name>
    <dbReference type="NCBI Taxonomy" id="166011"/>
    <lineage>
        <taxon>Eukaryota</taxon>
        <taxon>Metazoa</taxon>
        <taxon>Ecdysozoa</taxon>
        <taxon>Nematoda</taxon>
        <taxon>Chromadorea</taxon>
        <taxon>Rhabditida</taxon>
        <taxon>Tylenchina</taxon>
        <taxon>Tylenchomorpha</taxon>
        <taxon>Sphaerularioidea</taxon>
        <taxon>Anguinidae</taxon>
        <taxon>Anguininae</taxon>
        <taxon>Ditylenchus</taxon>
    </lineage>
</organism>
<evidence type="ECO:0000313" key="4">
    <source>
        <dbReference type="WBParaSite" id="jg4752.2"/>
    </source>
</evidence>
<sequence>MFLKHKSRREILFNILLFIVTSLCNLQLFTVDAQQVGANVNSAAGAAPVNVQAGPITNSAIPSSNAQTVPSSAVPGAVPVVNMADPSQVAGTNSAYGSLNYNPTAFGPQTNSNFQTNPSTYPNYQNSPNSYQTNSAYPGQARSTYPAQAPYPSNSYAQGSYQTPSFTQGYGQQQNYYSNNVKNPQNQPYNTNNYMNPPGNYISGNANAPNGQTGPYAPPGAFNGQNSYMNTNANPGGTGNFPLTSVDPAQSSSPQNYAPNSQMQGQRSTNYGFNTMANQQSTGYNPAMVQPNANYGSNPAGNGNYPPTQVDPTQSYVNGQPSVNNQNYAVNSQLQGQPSTNFGYNAMTNQQSGGYNPSMNQPVNYANGVNSGQSPASYSNPPQNTAYGVNNAVPNSNGYAAPGGIPANGMQGQNTNGRACLNQIDNNMCSQYAQQGLCAQYGPQCDAACLRC</sequence>
<evidence type="ECO:0000256" key="1">
    <source>
        <dbReference type="SAM" id="MobiDB-lite"/>
    </source>
</evidence>
<proteinExistence type="predicted"/>
<evidence type="ECO:0000256" key="2">
    <source>
        <dbReference type="SAM" id="Phobius"/>
    </source>
</evidence>
<dbReference type="AlphaFoldDB" id="A0A915EC25"/>
<dbReference type="WBParaSite" id="jg4752.2">
    <property type="protein sequence ID" value="jg4752.2"/>
    <property type="gene ID" value="jg4752"/>
</dbReference>
<feature type="region of interest" description="Disordered" evidence="1">
    <location>
        <begin position="230"/>
        <end position="320"/>
    </location>
</feature>
<keyword evidence="2" id="KW-0472">Membrane</keyword>
<dbReference type="Proteomes" id="UP000887574">
    <property type="component" value="Unplaced"/>
</dbReference>
<keyword evidence="3" id="KW-1185">Reference proteome</keyword>
<feature type="region of interest" description="Disordered" evidence="1">
    <location>
        <begin position="368"/>
        <end position="391"/>
    </location>
</feature>
<feature type="transmembrane region" description="Helical" evidence="2">
    <location>
        <begin position="12"/>
        <end position="31"/>
    </location>
</feature>
<keyword evidence="2" id="KW-1133">Transmembrane helix</keyword>
<feature type="region of interest" description="Disordered" evidence="1">
    <location>
        <begin position="106"/>
        <end position="175"/>
    </location>
</feature>